<name>A0A151A9T4_9EURY</name>
<dbReference type="AlphaFoldDB" id="A0A151A9T4"/>
<dbReference type="PATRIC" id="fig|1008153.3.peg.3633"/>
<dbReference type="OrthoDB" id="203797at2157"/>
<evidence type="ECO:0000313" key="2">
    <source>
        <dbReference type="Proteomes" id="UP000075321"/>
    </source>
</evidence>
<reference evidence="1 2" key="1">
    <citation type="submission" date="2016-02" db="EMBL/GenBank/DDBJ databases">
        <title>Genome sequence of Halalkalicoccus paucihalophilus DSM 24557.</title>
        <authorList>
            <person name="Poehlein A."/>
            <person name="Daniel R."/>
        </authorList>
    </citation>
    <scope>NUCLEOTIDE SEQUENCE [LARGE SCALE GENOMIC DNA]</scope>
    <source>
        <strain evidence="1 2">DSM 24557</strain>
    </source>
</reference>
<evidence type="ECO:0008006" key="3">
    <source>
        <dbReference type="Google" id="ProtNLM"/>
    </source>
</evidence>
<dbReference type="EMBL" id="LTAZ01000013">
    <property type="protein sequence ID" value="KYH24466.1"/>
    <property type="molecule type" value="Genomic_DNA"/>
</dbReference>
<organism evidence="1 2">
    <name type="scientific">Halalkalicoccus paucihalophilus</name>
    <dbReference type="NCBI Taxonomy" id="1008153"/>
    <lineage>
        <taxon>Archaea</taxon>
        <taxon>Methanobacteriati</taxon>
        <taxon>Methanobacteriota</taxon>
        <taxon>Stenosarchaea group</taxon>
        <taxon>Halobacteria</taxon>
        <taxon>Halobacteriales</taxon>
        <taxon>Halococcaceae</taxon>
        <taxon>Halalkalicoccus</taxon>
    </lineage>
</organism>
<dbReference type="SUPFAM" id="SSF51445">
    <property type="entry name" value="(Trans)glycosidases"/>
    <property type="match status" value="1"/>
</dbReference>
<gene>
    <name evidence="1" type="ORF">HAPAU_34490</name>
</gene>
<dbReference type="Gene3D" id="3.20.20.80">
    <property type="entry name" value="Glycosidases"/>
    <property type="match status" value="1"/>
</dbReference>
<comment type="caution">
    <text evidence="1">The sequence shown here is derived from an EMBL/GenBank/DDBJ whole genome shotgun (WGS) entry which is preliminary data.</text>
</comment>
<evidence type="ECO:0000313" key="1">
    <source>
        <dbReference type="EMBL" id="KYH24466.1"/>
    </source>
</evidence>
<proteinExistence type="predicted"/>
<dbReference type="Proteomes" id="UP000075321">
    <property type="component" value="Unassembled WGS sequence"/>
</dbReference>
<accession>A0A151A9T4</accession>
<sequence length="391" mass="43182">MPALWTYPWTMAQEGLDETCKGIVERGLDEITVSSHYHSVRSLQPQFPHALFRQFPGGCHFSPDADRFDECPVTPSPVAIEGFDDPLAEITAVAHDHGLAVNAWTVCLHNTRLGTTNPEYRIESAFGDSHDHSLCPSHPAVRDYFATVVEALVDRSIDGVHLESIGFPSAFHGHGQEFGHDKRQVLTDPAEMMLLSQCFCDGCQYAAESHPIDLARARARVRDLLERALRDPTTETPSLDALIREEAVLDALFEFRASVVEAFVERLADAAGTVPMNYYVAESPGGADPKDVWSAGVRPDRLDASLDRMTAMCYVSDPTVARERVLKLKELVDCPVDAGLTLDPTIVETASELHALVDTLKDYVDGPLSFYHHGLLSETQRRWIESAIEGS</sequence>
<dbReference type="InterPro" id="IPR017853">
    <property type="entry name" value="GH"/>
</dbReference>
<dbReference type="RefSeq" id="WP_066384950.1">
    <property type="nucleotide sequence ID" value="NZ_LTAZ01000013.1"/>
</dbReference>
<keyword evidence="2" id="KW-1185">Reference proteome</keyword>
<protein>
    <recommendedName>
        <fullName evidence="3">Glycosyl hydrolase-like 10 domain-containing protein</fullName>
    </recommendedName>
</protein>